<evidence type="ECO:0000313" key="2">
    <source>
        <dbReference type="Proteomes" id="UP001472677"/>
    </source>
</evidence>
<comment type="caution">
    <text evidence="1">The sequence shown here is derived from an EMBL/GenBank/DDBJ whole genome shotgun (WGS) entry which is preliminary data.</text>
</comment>
<sequence length="300" mass="33337">MERGFLFHLLTEKCKICFGDVVVRLRGVLGGADSLCRLRSLLMKCSRLSCVELSLCGLRGRWCCCVLQQWRPERWRWRRDLLRHGFIQWIAGKFVLIDAATAEPVSFECSWVLVETGHPGRIDEEVECQVMGKVFPIRVQEVELVRVPMLEGGDARDECEYECEGNVFASSAKRKVVGQVPVVAVDSGSEEEKVSASFVSPRWQKNQLWEEDGGVLARAEVGESGSISMPDECVGMVSRVAKVEQDMADRRVALTVDGESDLAGGVNPFEVIEFDPNSSGGLVVEQSNKIHLVSNSNSKL</sequence>
<dbReference type="Proteomes" id="UP001472677">
    <property type="component" value="Unassembled WGS sequence"/>
</dbReference>
<dbReference type="EMBL" id="JBBPBM010000005">
    <property type="protein sequence ID" value="KAK8583585.1"/>
    <property type="molecule type" value="Genomic_DNA"/>
</dbReference>
<name>A0ABR2FN85_9ROSI</name>
<reference evidence="1 2" key="1">
    <citation type="journal article" date="2024" name="G3 (Bethesda)">
        <title>Genome assembly of Hibiscus sabdariffa L. provides insights into metabolisms of medicinal natural products.</title>
        <authorList>
            <person name="Kim T."/>
        </authorList>
    </citation>
    <scope>NUCLEOTIDE SEQUENCE [LARGE SCALE GENOMIC DNA]</scope>
    <source>
        <strain evidence="1">TK-2024</strain>
        <tissue evidence="1">Old leaves</tissue>
    </source>
</reference>
<accession>A0ABR2FN85</accession>
<keyword evidence="2" id="KW-1185">Reference proteome</keyword>
<evidence type="ECO:0000313" key="1">
    <source>
        <dbReference type="EMBL" id="KAK8583585.1"/>
    </source>
</evidence>
<gene>
    <name evidence="1" type="ORF">V6N12_067849</name>
</gene>
<evidence type="ECO:0008006" key="3">
    <source>
        <dbReference type="Google" id="ProtNLM"/>
    </source>
</evidence>
<organism evidence="1 2">
    <name type="scientific">Hibiscus sabdariffa</name>
    <name type="common">roselle</name>
    <dbReference type="NCBI Taxonomy" id="183260"/>
    <lineage>
        <taxon>Eukaryota</taxon>
        <taxon>Viridiplantae</taxon>
        <taxon>Streptophyta</taxon>
        <taxon>Embryophyta</taxon>
        <taxon>Tracheophyta</taxon>
        <taxon>Spermatophyta</taxon>
        <taxon>Magnoliopsida</taxon>
        <taxon>eudicotyledons</taxon>
        <taxon>Gunneridae</taxon>
        <taxon>Pentapetalae</taxon>
        <taxon>rosids</taxon>
        <taxon>malvids</taxon>
        <taxon>Malvales</taxon>
        <taxon>Malvaceae</taxon>
        <taxon>Malvoideae</taxon>
        <taxon>Hibiscus</taxon>
    </lineage>
</organism>
<protein>
    <recommendedName>
        <fullName evidence="3">DUF4283 domain-containing protein</fullName>
    </recommendedName>
</protein>
<proteinExistence type="predicted"/>